<dbReference type="SMART" id="SM00849">
    <property type="entry name" value="Lactamase_B"/>
    <property type="match status" value="1"/>
</dbReference>
<evidence type="ECO:0000313" key="4">
    <source>
        <dbReference type="Proteomes" id="UP001164733"/>
    </source>
</evidence>
<dbReference type="Proteomes" id="UP001164733">
    <property type="component" value="Chromosome"/>
</dbReference>
<feature type="transmembrane region" description="Helical" evidence="1">
    <location>
        <begin position="6"/>
        <end position="27"/>
    </location>
</feature>
<accession>A0AA47I6C4</accession>
<dbReference type="InterPro" id="IPR035681">
    <property type="entry name" value="ComA-like_MBL"/>
</dbReference>
<dbReference type="InterPro" id="IPR052159">
    <property type="entry name" value="Competence_DNA_uptake"/>
</dbReference>
<dbReference type="PANTHER" id="PTHR30619">
    <property type="entry name" value="DNA INTERNALIZATION/COMPETENCE PROTEIN COMEC/REC2"/>
    <property type="match status" value="1"/>
</dbReference>
<reference evidence="3" key="1">
    <citation type="submission" date="2021-11" db="EMBL/GenBank/DDBJ databases">
        <title>Clostridia strains as spoilage organisms.</title>
        <authorList>
            <person name="Wambui J."/>
            <person name="Stevens M.J.A."/>
            <person name="Stephan R."/>
        </authorList>
    </citation>
    <scope>NUCLEOTIDE SEQUENCE</scope>
    <source>
        <strain evidence="3">CF009</strain>
    </source>
</reference>
<keyword evidence="1" id="KW-1133">Transmembrane helix</keyword>
<organism evidence="3 4">
    <name type="scientific">Clostridium estertheticum</name>
    <dbReference type="NCBI Taxonomy" id="238834"/>
    <lineage>
        <taxon>Bacteria</taxon>
        <taxon>Bacillati</taxon>
        <taxon>Bacillota</taxon>
        <taxon>Clostridia</taxon>
        <taxon>Eubacteriales</taxon>
        <taxon>Clostridiaceae</taxon>
        <taxon>Clostridium</taxon>
    </lineage>
</organism>
<proteinExistence type="predicted"/>
<dbReference type="AlphaFoldDB" id="A0AA47I6C4"/>
<dbReference type="EMBL" id="CP086239">
    <property type="protein sequence ID" value="WAG60473.1"/>
    <property type="molecule type" value="Genomic_DNA"/>
</dbReference>
<sequence>MSRKTWLKYALICVSLIFIIVCITISYKSTIKTSLALENNMVTHFIDVGQGDCTLIQVNNKNLLIDSGTSDSKQKLIRYLKKNNIIKLDYIIATHPHEDHIGGMASVIKNFEIGEFYAPKAITSTGVFTDMIHALRDKNLKIKIAAPNTSLNLGPNATCFMLSPNKTTYDNLNNYSCALKISYKNSTYLFTGDIETQAEQEILANNYDLSADVLKVAHHGSKTSSSKEFLAKVYPKIAIISCGIDNDYGHPNKETLDRLKKLNTIIYRTDISKTIVLISDGSKIKKLDN</sequence>
<evidence type="ECO:0000259" key="2">
    <source>
        <dbReference type="SMART" id="SM00849"/>
    </source>
</evidence>
<evidence type="ECO:0000313" key="3">
    <source>
        <dbReference type="EMBL" id="WAG60473.1"/>
    </source>
</evidence>
<dbReference type="InterPro" id="IPR001279">
    <property type="entry name" value="Metallo-B-lactamas"/>
</dbReference>
<keyword evidence="1" id="KW-0812">Transmembrane</keyword>
<dbReference type="CDD" id="cd07731">
    <property type="entry name" value="ComA-like_MBL-fold"/>
    <property type="match status" value="1"/>
</dbReference>
<protein>
    <submittedName>
        <fullName evidence="3">MBL fold metallo-hydrolase</fullName>
    </submittedName>
</protein>
<name>A0AA47I6C4_9CLOT</name>
<evidence type="ECO:0000256" key="1">
    <source>
        <dbReference type="SAM" id="Phobius"/>
    </source>
</evidence>
<dbReference type="RefSeq" id="WP_216122819.1">
    <property type="nucleotide sequence ID" value="NZ_CP086239.1"/>
</dbReference>
<gene>
    <name evidence="3" type="ORF">LL038_23600</name>
</gene>
<keyword evidence="1" id="KW-0472">Membrane</keyword>
<dbReference type="Pfam" id="PF00753">
    <property type="entry name" value="Lactamase_B"/>
    <property type="match status" value="1"/>
</dbReference>
<dbReference type="PANTHER" id="PTHR30619:SF7">
    <property type="entry name" value="BETA-LACTAMASE DOMAIN PROTEIN"/>
    <property type="match status" value="1"/>
</dbReference>
<feature type="domain" description="Metallo-beta-lactamase" evidence="2">
    <location>
        <begin position="50"/>
        <end position="244"/>
    </location>
</feature>